<dbReference type="AlphaFoldDB" id="A0A974CGD9"/>
<sequence>MTLMLAVACLFLWLAITYLRCYRRWYGYVKWGFECPKLLTDAVGDKCKGYACCGCPFGVEVWPLSEFSLALNVLK</sequence>
<dbReference type="EMBL" id="CM004478">
    <property type="protein sequence ID" value="OCT72135.1"/>
    <property type="molecule type" value="Genomic_DNA"/>
</dbReference>
<reference evidence="2" key="1">
    <citation type="journal article" date="2016" name="Nature">
        <title>Genome evolution in the allotetraploid frog Xenopus laevis.</title>
        <authorList>
            <person name="Session A.M."/>
            <person name="Uno Y."/>
            <person name="Kwon T."/>
            <person name="Chapman J.A."/>
            <person name="Toyoda A."/>
            <person name="Takahashi S."/>
            <person name="Fukui A."/>
            <person name="Hikosaka A."/>
            <person name="Suzuki A."/>
            <person name="Kondo M."/>
            <person name="van Heeringen S.J."/>
            <person name="Quigley I."/>
            <person name="Heinz S."/>
            <person name="Ogino H."/>
            <person name="Ochi H."/>
            <person name="Hellsten U."/>
            <person name="Lyons J.B."/>
            <person name="Simakov O."/>
            <person name="Putnam N."/>
            <person name="Stites J."/>
            <person name="Kuroki Y."/>
            <person name="Tanaka T."/>
            <person name="Michiue T."/>
            <person name="Watanabe M."/>
            <person name="Bogdanovic O."/>
            <person name="Lister R."/>
            <person name="Georgiou G."/>
            <person name="Paranjpe S.S."/>
            <person name="van Kruijsbergen I."/>
            <person name="Shu S."/>
            <person name="Carlson J."/>
            <person name="Kinoshita T."/>
            <person name="Ohta Y."/>
            <person name="Mawaribuchi S."/>
            <person name="Jenkins J."/>
            <person name="Grimwood J."/>
            <person name="Schmutz J."/>
            <person name="Mitros T."/>
            <person name="Mozaffari S.V."/>
            <person name="Suzuki Y."/>
            <person name="Haramoto Y."/>
            <person name="Yamamoto T.S."/>
            <person name="Takagi C."/>
            <person name="Heald R."/>
            <person name="Miller K."/>
            <person name="Haudenschild C."/>
            <person name="Kitzman J."/>
            <person name="Nakayama T."/>
            <person name="Izutsu Y."/>
            <person name="Robert J."/>
            <person name="Fortriede J."/>
            <person name="Burns K."/>
            <person name="Lotay V."/>
            <person name="Karimi K."/>
            <person name="Yasuoka Y."/>
            <person name="Dichmann D.S."/>
            <person name="Flajnik M.F."/>
            <person name="Houston D.W."/>
            <person name="Shendure J."/>
            <person name="DuPasquier L."/>
            <person name="Vize P.D."/>
            <person name="Zorn A.M."/>
            <person name="Ito M."/>
            <person name="Marcotte E.M."/>
            <person name="Wallingford J.B."/>
            <person name="Ito Y."/>
            <person name="Asashima M."/>
            <person name="Ueno N."/>
            <person name="Matsuda Y."/>
            <person name="Veenstra G.J."/>
            <person name="Fujiyama A."/>
            <person name="Harland R.M."/>
            <person name="Taira M."/>
            <person name="Rokhsar D.S."/>
        </authorList>
    </citation>
    <scope>NUCLEOTIDE SEQUENCE [LARGE SCALE GENOMIC DNA]</scope>
    <source>
        <strain evidence="2">J</strain>
    </source>
</reference>
<name>A0A974CGD9_XENLA</name>
<gene>
    <name evidence="1" type="ORF">XELAEV_18035101mg</name>
</gene>
<evidence type="ECO:0000313" key="1">
    <source>
        <dbReference type="EMBL" id="OCT72135.1"/>
    </source>
</evidence>
<proteinExistence type="predicted"/>
<dbReference type="Proteomes" id="UP000694892">
    <property type="component" value="Chromosome 7L"/>
</dbReference>
<evidence type="ECO:0000313" key="2">
    <source>
        <dbReference type="Proteomes" id="UP000694892"/>
    </source>
</evidence>
<accession>A0A974CGD9</accession>
<organism evidence="1 2">
    <name type="scientific">Xenopus laevis</name>
    <name type="common">African clawed frog</name>
    <dbReference type="NCBI Taxonomy" id="8355"/>
    <lineage>
        <taxon>Eukaryota</taxon>
        <taxon>Metazoa</taxon>
        <taxon>Chordata</taxon>
        <taxon>Craniata</taxon>
        <taxon>Vertebrata</taxon>
        <taxon>Euteleostomi</taxon>
        <taxon>Amphibia</taxon>
        <taxon>Batrachia</taxon>
        <taxon>Anura</taxon>
        <taxon>Pipoidea</taxon>
        <taxon>Pipidae</taxon>
        <taxon>Xenopodinae</taxon>
        <taxon>Xenopus</taxon>
        <taxon>Xenopus</taxon>
    </lineage>
</organism>
<protein>
    <submittedName>
        <fullName evidence="1">Uncharacterized protein</fullName>
    </submittedName>
</protein>